<dbReference type="InterPro" id="IPR036570">
    <property type="entry name" value="HORMA_dom_sf"/>
</dbReference>
<reference evidence="10 11" key="1">
    <citation type="submission" date="2024-05" db="EMBL/GenBank/DDBJ databases">
        <authorList>
            <person name="Wallberg A."/>
        </authorList>
    </citation>
    <scope>NUCLEOTIDE SEQUENCE [LARGE SCALE GENOMIC DNA]</scope>
</reference>
<evidence type="ECO:0000256" key="4">
    <source>
        <dbReference type="ARBA" id="ARBA00022776"/>
    </source>
</evidence>
<keyword evidence="4" id="KW-0498">Mitosis</keyword>
<evidence type="ECO:0000256" key="5">
    <source>
        <dbReference type="ARBA" id="ARBA00023242"/>
    </source>
</evidence>
<dbReference type="SUPFAM" id="SSF56019">
    <property type="entry name" value="The spindle assembly checkpoint protein mad2"/>
    <property type="match status" value="1"/>
</dbReference>
<dbReference type="AlphaFoldDB" id="A0AAV2S7U6"/>
<dbReference type="Gene3D" id="3.30.900.10">
    <property type="entry name" value="HORMA domain"/>
    <property type="match status" value="1"/>
</dbReference>
<dbReference type="GO" id="GO:0051301">
    <property type="term" value="P:cell division"/>
    <property type="evidence" value="ECO:0007669"/>
    <property type="project" value="UniProtKB-KW"/>
</dbReference>
<proteinExistence type="inferred from homology"/>
<keyword evidence="6" id="KW-0131">Cell cycle</keyword>
<evidence type="ECO:0000256" key="7">
    <source>
        <dbReference type="ARBA" id="ARBA00068928"/>
    </source>
</evidence>
<dbReference type="PANTHER" id="PTHR11842">
    <property type="entry name" value="MITOTIC SPINDLE ASSEMBLY CHECKPOINT PROTEIN MAD2"/>
    <property type="match status" value="1"/>
</dbReference>
<evidence type="ECO:0000259" key="9">
    <source>
        <dbReference type="PROSITE" id="PS50815"/>
    </source>
</evidence>
<organism evidence="10 11">
    <name type="scientific">Meganyctiphanes norvegica</name>
    <name type="common">Northern krill</name>
    <name type="synonym">Thysanopoda norvegica</name>
    <dbReference type="NCBI Taxonomy" id="48144"/>
    <lineage>
        <taxon>Eukaryota</taxon>
        <taxon>Metazoa</taxon>
        <taxon>Ecdysozoa</taxon>
        <taxon>Arthropoda</taxon>
        <taxon>Crustacea</taxon>
        <taxon>Multicrustacea</taxon>
        <taxon>Malacostraca</taxon>
        <taxon>Eumalacostraca</taxon>
        <taxon>Eucarida</taxon>
        <taxon>Euphausiacea</taxon>
        <taxon>Euphausiidae</taxon>
        <taxon>Meganyctiphanes</taxon>
    </lineage>
</organism>
<evidence type="ECO:0000256" key="6">
    <source>
        <dbReference type="ARBA" id="ARBA00023306"/>
    </source>
</evidence>
<evidence type="ECO:0000313" key="11">
    <source>
        <dbReference type="Proteomes" id="UP001497623"/>
    </source>
</evidence>
<dbReference type="InterPro" id="IPR045091">
    <property type="entry name" value="Mad2-like"/>
</dbReference>
<comment type="similarity">
    <text evidence="2">Belongs to the MAD2 family.</text>
</comment>
<comment type="subcellular location">
    <subcellularLocation>
        <location evidence="1">Nucleus</location>
    </subcellularLocation>
</comment>
<gene>
    <name evidence="10" type="ORF">MNOR_LOCUS34224</name>
</gene>
<evidence type="ECO:0000256" key="1">
    <source>
        <dbReference type="ARBA" id="ARBA00004123"/>
    </source>
</evidence>
<comment type="caution">
    <text evidence="10">The sequence shown here is derived from an EMBL/GenBank/DDBJ whole genome shotgun (WGS) entry which is preliminary data.</text>
</comment>
<dbReference type="GO" id="GO:0007094">
    <property type="term" value="P:mitotic spindle assembly checkpoint signaling"/>
    <property type="evidence" value="ECO:0007669"/>
    <property type="project" value="TreeGrafter"/>
</dbReference>
<feature type="domain" description="HORMA" evidence="9">
    <location>
        <begin position="15"/>
        <end position="202"/>
    </location>
</feature>
<dbReference type="EMBL" id="CAXKWB010051975">
    <property type="protein sequence ID" value="CAL4172030.1"/>
    <property type="molecule type" value="Genomic_DNA"/>
</dbReference>
<evidence type="ECO:0000256" key="2">
    <source>
        <dbReference type="ARBA" id="ARBA00010348"/>
    </source>
</evidence>
<accession>A0AAV2S7U6</accession>
<dbReference type="GO" id="GO:0005654">
    <property type="term" value="C:nucleoplasm"/>
    <property type="evidence" value="ECO:0007669"/>
    <property type="project" value="TreeGrafter"/>
</dbReference>
<dbReference type="FunFam" id="3.30.900.10:FF:000002">
    <property type="entry name" value="Mitotic spindle assembly checkpoint protein MAD2A"/>
    <property type="match status" value="1"/>
</dbReference>
<dbReference type="PANTHER" id="PTHR11842:SF11">
    <property type="entry name" value="MITOTIC SPINDLE ASSEMBLY CHECKPOINT PROTEIN MAD2A"/>
    <property type="match status" value="1"/>
</dbReference>
<dbReference type="Pfam" id="PF02301">
    <property type="entry name" value="HORMA"/>
    <property type="match status" value="1"/>
</dbReference>
<evidence type="ECO:0000256" key="3">
    <source>
        <dbReference type="ARBA" id="ARBA00022618"/>
    </source>
</evidence>
<dbReference type="PROSITE" id="PS50815">
    <property type="entry name" value="HORMA"/>
    <property type="match status" value="1"/>
</dbReference>
<protein>
    <recommendedName>
        <fullName evidence="7">Mitotic spindle assembly checkpoint protein MAD2A</fullName>
    </recommendedName>
    <alternativeName>
        <fullName evidence="8">Mitotic arrest deficient 2-like protein 1</fullName>
    </alternativeName>
</protein>
<name>A0AAV2S7U6_MEGNR</name>
<sequence length="209" mass="23764">MAGTKQDTKNSITLKGSAQLVSDFFYYGINSILYQRGIYPPESFTYKQQYGLTLFTTTNDEVKNYLNKVLEQIRGWLEAGQIQQLVLAVCNVDTKEVMERWDFNIQHEPGFGKKSDTELKVGSKEVKVIQKEMQAVIRQITACVTFLPLLDCVCSFDLLVYTHRDTDVPDDWANSTPCFISNSQEVKLKSFSTSVHKVEACVSYKIDDA</sequence>
<keyword evidence="3" id="KW-0132">Cell division</keyword>
<keyword evidence="5" id="KW-0539">Nucleus</keyword>
<dbReference type="Proteomes" id="UP001497623">
    <property type="component" value="Unassembled WGS sequence"/>
</dbReference>
<dbReference type="GO" id="GO:1990728">
    <property type="term" value="C:mitotic spindle assembly checkpoint MAD1-MAD2 complex"/>
    <property type="evidence" value="ECO:0007669"/>
    <property type="project" value="UniProtKB-ARBA"/>
</dbReference>
<evidence type="ECO:0000313" key="10">
    <source>
        <dbReference type="EMBL" id="CAL4172030.1"/>
    </source>
</evidence>
<keyword evidence="11" id="KW-1185">Reference proteome</keyword>
<dbReference type="InterPro" id="IPR003511">
    <property type="entry name" value="HORMA_dom"/>
</dbReference>
<evidence type="ECO:0000256" key="8">
    <source>
        <dbReference type="ARBA" id="ARBA00076594"/>
    </source>
</evidence>
<dbReference type="GO" id="GO:0000776">
    <property type="term" value="C:kinetochore"/>
    <property type="evidence" value="ECO:0007669"/>
    <property type="project" value="TreeGrafter"/>
</dbReference>